<evidence type="ECO:0000256" key="1">
    <source>
        <dbReference type="SAM" id="MobiDB-lite"/>
    </source>
</evidence>
<feature type="compositionally biased region" description="Acidic residues" evidence="1">
    <location>
        <begin position="34"/>
        <end position="44"/>
    </location>
</feature>
<evidence type="ECO:0000313" key="3">
    <source>
        <dbReference type="Proteomes" id="UP000564573"/>
    </source>
</evidence>
<keyword evidence="3" id="KW-1185">Reference proteome</keyword>
<accession>A0A839XGJ7</accession>
<sequence length="73" mass="8273">MNISRRDDRHNADLAKEISDSFNRAIGQRRTDDPETGENPDDTESAGAETQEQPSPQFVITGDRRDTGRKRRS</sequence>
<dbReference type="RefSeq" id="WP_183779231.1">
    <property type="nucleotide sequence ID" value="NZ_JACIBS010000001.1"/>
</dbReference>
<dbReference type="AlphaFoldDB" id="A0A839XGJ7"/>
<comment type="caution">
    <text evidence="2">The sequence shown here is derived from an EMBL/GenBank/DDBJ whole genome shotgun (WGS) entry which is preliminary data.</text>
</comment>
<name>A0A839XGJ7_9PSEU</name>
<protein>
    <submittedName>
        <fullName evidence="2">Uncharacterized protein</fullName>
    </submittedName>
</protein>
<reference evidence="2 3" key="1">
    <citation type="submission" date="2020-08" db="EMBL/GenBank/DDBJ databases">
        <title>Sequencing the genomes of 1000 actinobacteria strains.</title>
        <authorList>
            <person name="Klenk H.-P."/>
        </authorList>
    </citation>
    <scope>NUCLEOTIDE SEQUENCE [LARGE SCALE GENOMIC DNA]</scope>
    <source>
        <strain evidence="2 3">DSM 45267</strain>
    </source>
</reference>
<dbReference type="Proteomes" id="UP000564573">
    <property type="component" value="Unassembled WGS sequence"/>
</dbReference>
<proteinExistence type="predicted"/>
<gene>
    <name evidence="2" type="ORF">FB384_000785</name>
</gene>
<feature type="compositionally biased region" description="Basic and acidic residues" evidence="1">
    <location>
        <begin position="1"/>
        <end position="19"/>
    </location>
</feature>
<feature type="region of interest" description="Disordered" evidence="1">
    <location>
        <begin position="1"/>
        <end position="73"/>
    </location>
</feature>
<organism evidence="2 3">
    <name type="scientific">Prauserella sediminis</name>
    <dbReference type="NCBI Taxonomy" id="577680"/>
    <lineage>
        <taxon>Bacteria</taxon>
        <taxon>Bacillati</taxon>
        <taxon>Actinomycetota</taxon>
        <taxon>Actinomycetes</taxon>
        <taxon>Pseudonocardiales</taxon>
        <taxon>Pseudonocardiaceae</taxon>
        <taxon>Prauserella</taxon>
        <taxon>Prauserella salsuginis group</taxon>
    </lineage>
</organism>
<evidence type="ECO:0000313" key="2">
    <source>
        <dbReference type="EMBL" id="MBB3661881.1"/>
    </source>
</evidence>
<dbReference type="EMBL" id="JACIBS010000001">
    <property type="protein sequence ID" value="MBB3661881.1"/>
    <property type="molecule type" value="Genomic_DNA"/>
</dbReference>
<feature type="compositionally biased region" description="Polar residues" evidence="1">
    <location>
        <begin position="48"/>
        <end position="58"/>
    </location>
</feature>